<accession>A0A0M8NTT3</accession>
<evidence type="ECO:0000313" key="2">
    <source>
        <dbReference type="EMBL" id="KOS39266.1"/>
    </source>
</evidence>
<dbReference type="STRING" id="229535.A0A0M8NTT3"/>
<feature type="region of interest" description="Disordered" evidence="1">
    <location>
        <begin position="57"/>
        <end position="91"/>
    </location>
</feature>
<feature type="compositionally biased region" description="Basic residues" evidence="1">
    <location>
        <begin position="72"/>
        <end position="83"/>
    </location>
</feature>
<dbReference type="Proteomes" id="UP000037696">
    <property type="component" value="Unassembled WGS sequence"/>
</dbReference>
<protein>
    <submittedName>
        <fullName evidence="2">Uncharacterized protein</fullName>
    </submittedName>
</protein>
<name>A0A0M8NTT3_9EURO</name>
<gene>
    <name evidence="2" type="ORF">ACN38_g9900</name>
</gene>
<dbReference type="EMBL" id="LHQQ01000211">
    <property type="protein sequence ID" value="KOS39266.1"/>
    <property type="molecule type" value="Genomic_DNA"/>
</dbReference>
<evidence type="ECO:0000313" key="3">
    <source>
        <dbReference type="Proteomes" id="UP000037696"/>
    </source>
</evidence>
<organism evidence="2 3">
    <name type="scientific">Penicillium nordicum</name>
    <dbReference type="NCBI Taxonomy" id="229535"/>
    <lineage>
        <taxon>Eukaryota</taxon>
        <taxon>Fungi</taxon>
        <taxon>Dikarya</taxon>
        <taxon>Ascomycota</taxon>
        <taxon>Pezizomycotina</taxon>
        <taxon>Eurotiomycetes</taxon>
        <taxon>Eurotiomycetidae</taxon>
        <taxon>Eurotiales</taxon>
        <taxon>Aspergillaceae</taxon>
        <taxon>Penicillium</taxon>
    </lineage>
</organism>
<comment type="caution">
    <text evidence="2">The sequence shown here is derived from an EMBL/GenBank/DDBJ whole genome shotgun (WGS) entry which is preliminary data.</text>
</comment>
<evidence type="ECO:0000256" key="1">
    <source>
        <dbReference type="SAM" id="MobiDB-lite"/>
    </source>
</evidence>
<proteinExistence type="predicted"/>
<reference evidence="2 3" key="1">
    <citation type="submission" date="2015-08" db="EMBL/GenBank/DDBJ databases">
        <title>Genome sequencing of Penicillium nordicum.</title>
        <authorList>
            <person name="Nguyen H.D."/>
            <person name="Seifert K.A."/>
        </authorList>
    </citation>
    <scope>NUCLEOTIDE SEQUENCE [LARGE SCALE GENOMIC DNA]</scope>
    <source>
        <strain evidence="2 3">DAOMC 185683</strain>
    </source>
</reference>
<sequence length="164" mass="18060">MDRKFQAALRLANQLNSYINFALPWADEFDSETSSLLNTTAPRSQTTVDFLTSSSFISPRIRPSDSEPPKPLGRKAPRGRRVRTTVPAESQQETTQVVTTVVQPTAPIPVPHTTTELVTTVIQPTVPSVPTQETTQVVAIGRTLTTSLLLQTAWRSTSSTYICY</sequence>
<dbReference type="AlphaFoldDB" id="A0A0M8NTT3"/>
<keyword evidence="3" id="KW-1185">Reference proteome</keyword>